<evidence type="ECO:0000256" key="6">
    <source>
        <dbReference type="SAM" id="Phobius"/>
    </source>
</evidence>
<dbReference type="Proteomes" id="UP000667650">
    <property type="component" value="Unassembled WGS sequence"/>
</dbReference>
<dbReference type="InterPro" id="IPR011701">
    <property type="entry name" value="MFS"/>
</dbReference>
<feature type="transmembrane region" description="Helical" evidence="6">
    <location>
        <begin position="149"/>
        <end position="170"/>
    </location>
</feature>
<name>A0A964TDB4_9FLAO</name>
<reference evidence="8" key="1">
    <citation type="submission" date="2020-01" db="EMBL/GenBank/DDBJ databases">
        <title>Muricauda ochracea sp. nov., isolated from a tidal flat of Garorim bay in Korea.</title>
        <authorList>
            <person name="Kim D."/>
            <person name="Yoo Y."/>
            <person name="Kim J.-J."/>
        </authorList>
    </citation>
    <scope>NUCLEOTIDE SEQUENCE</scope>
    <source>
        <strain evidence="8">JGD-17</strain>
    </source>
</reference>
<comment type="subcellular location">
    <subcellularLocation>
        <location evidence="1">Membrane</location>
        <topology evidence="1">Multi-pass membrane protein</topology>
    </subcellularLocation>
</comment>
<feature type="transmembrane region" description="Helical" evidence="6">
    <location>
        <begin position="489"/>
        <end position="513"/>
    </location>
</feature>
<keyword evidence="9" id="KW-1185">Reference proteome</keyword>
<feature type="transmembrane region" description="Helical" evidence="6">
    <location>
        <begin position="431"/>
        <end position="450"/>
    </location>
</feature>
<feature type="transmembrane region" description="Helical" evidence="6">
    <location>
        <begin position="193"/>
        <end position="214"/>
    </location>
</feature>
<organism evidence="8 9">
    <name type="scientific">Flagellimonas ochracea</name>
    <dbReference type="NCBI Taxonomy" id="2696472"/>
    <lineage>
        <taxon>Bacteria</taxon>
        <taxon>Pseudomonadati</taxon>
        <taxon>Bacteroidota</taxon>
        <taxon>Flavobacteriia</taxon>
        <taxon>Flavobacteriales</taxon>
        <taxon>Flavobacteriaceae</taxon>
        <taxon>Flagellimonas</taxon>
    </lineage>
</organism>
<feature type="transmembrane region" description="Helical" evidence="6">
    <location>
        <begin position="525"/>
        <end position="544"/>
    </location>
</feature>
<dbReference type="SUPFAM" id="SSF103473">
    <property type="entry name" value="MFS general substrate transporter"/>
    <property type="match status" value="1"/>
</dbReference>
<evidence type="ECO:0000313" key="9">
    <source>
        <dbReference type="Proteomes" id="UP000667650"/>
    </source>
</evidence>
<dbReference type="PANTHER" id="PTHR19432:SF35">
    <property type="entry name" value="SOLUTE CARRIER FAMILY 45 MEMBER 3 ISOFORM X1"/>
    <property type="match status" value="1"/>
</dbReference>
<dbReference type="GO" id="GO:0016020">
    <property type="term" value="C:membrane"/>
    <property type="evidence" value="ECO:0007669"/>
    <property type="project" value="UniProtKB-SubCell"/>
</dbReference>
<evidence type="ECO:0000256" key="5">
    <source>
        <dbReference type="ARBA" id="ARBA00023136"/>
    </source>
</evidence>
<protein>
    <submittedName>
        <fullName evidence="8">MFS transporter</fullName>
    </submittedName>
</protein>
<evidence type="ECO:0000256" key="4">
    <source>
        <dbReference type="ARBA" id="ARBA00022989"/>
    </source>
</evidence>
<feature type="transmembrane region" description="Helical" evidence="6">
    <location>
        <begin position="12"/>
        <end position="31"/>
    </location>
</feature>
<evidence type="ECO:0000256" key="3">
    <source>
        <dbReference type="ARBA" id="ARBA00022692"/>
    </source>
</evidence>
<evidence type="ECO:0000259" key="7">
    <source>
        <dbReference type="PROSITE" id="PS50850"/>
    </source>
</evidence>
<dbReference type="InterPro" id="IPR036259">
    <property type="entry name" value="MFS_trans_sf"/>
</dbReference>
<keyword evidence="4 6" id="KW-1133">Transmembrane helix</keyword>
<dbReference type="InterPro" id="IPR020846">
    <property type="entry name" value="MFS_dom"/>
</dbReference>
<feature type="transmembrane region" description="Helical" evidence="6">
    <location>
        <begin position="274"/>
        <end position="294"/>
    </location>
</feature>
<feature type="transmembrane region" description="Helical" evidence="6">
    <location>
        <begin position="240"/>
        <end position="262"/>
    </location>
</feature>
<feature type="transmembrane region" description="Helical" evidence="6">
    <location>
        <begin position="326"/>
        <end position="347"/>
    </location>
</feature>
<feature type="domain" description="Major facilitator superfamily (MFS) profile" evidence="7">
    <location>
        <begin position="326"/>
        <end position="558"/>
    </location>
</feature>
<comment type="caution">
    <text evidence="8">The sequence shown here is derived from an EMBL/GenBank/DDBJ whole genome shotgun (WGS) entry which is preliminary data.</text>
</comment>
<gene>
    <name evidence="8" type="ORF">GTQ34_12790</name>
</gene>
<evidence type="ECO:0000256" key="2">
    <source>
        <dbReference type="ARBA" id="ARBA00022448"/>
    </source>
</evidence>
<sequence>MTKITKPRLNFWQIWNMNVGFFGIQFSFGLQQTAVSPIFSFLGAHHDELPLLNLAGPVTGLLIQPIIGAISDKTWSPKWGGRRKPFFLIGAILASLCLFAFPFSPELWFAVGLLWILDAGNNTAMEPYRAFVGDKLPDSQLTFGYQMQSLFVGAGITLANLSLFMFQHWFSTPVEGGGIFDAAAETVSSIPTWVYYSFFLGALASIGTVMWSVWKTPEIPPTDKELEEIKKHNDGTPAPIIQILSVLLVIFSVPLLLGYLVGELFPQLWDNVNLWVIIVLVFAFAWLFMLYRIIKNNTSNRSIKKLGDTLDPLLEAAEAIGVMPGFLWKLAAVYLFQWYALFVYWQFMPPMLRTSLFGISNEDNEKFESIMTSFREGAEISAQDQSFAQNIQSLAEQALGHAGLMNGTYNFVTMIVALALVPMAARIGSKLVYVVCLFLTGIAMLSMPFITDKWLLLAPMVLFGIGWAAMMGIPYAMVSKVIPEERRGVYMGIVNMMIVIPMLIQTVSFGPIIKNVLDNNAVNAILFGGVFFVIAGVLAMRLNLPKDKLDSAMDVEIP</sequence>
<dbReference type="PANTHER" id="PTHR19432">
    <property type="entry name" value="SUGAR TRANSPORTER"/>
    <property type="match status" value="1"/>
</dbReference>
<dbReference type="AlphaFoldDB" id="A0A964TDB4"/>
<accession>A0A964TDB4</accession>
<feature type="transmembrane region" description="Helical" evidence="6">
    <location>
        <begin position="51"/>
        <end position="71"/>
    </location>
</feature>
<dbReference type="PROSITE" id="PS50850">
    <property type="entry name" value="MFS"/>
    <property type="match status" value="1"/>
</dbReference>
<keyword evidence="5 6" id="KW-0472">Membrane</keyword>
<dbReference type="GO" id="GO:0022857">
    <property type="term" value="F:transmembrane transporter activity"/>
    <property type="evidence" value="ECO:0007669"/>
    <property type="project" value="InterPro"/>
</dbReference>
<feature type="transmembrane region" description="Helical" evidence="6">
    <location>
        <begin position="83"/>
        <end position="101"/>
    </location>
</feature>
<keyword evidence="2" id="KW-0813">Transport</keyword>
<feature type="transmembrane region" description="Helical" evidence="6">
    <location>
        <begin position="407"/>
        <end position="424"/>
    </location>
</feature>
<evidence type="ECO:0000256" key="1">
    <source>
        <dbReference type="ARBA" id="ARBA00004141"/>
    </source>
</evidence>
<dbReference type="Pfam" id="PF07690">
    <property type="entry name" value="MFS_1"/>
    <property type="match status" value="2"/>
</dbReference>
<evidence type="ECO:0000313" key="8">
    <source>
        <dbReference type="EMBL" id="NAY92794.1"/>
    </source>
</evidence>
<feature type="transmembrane region" description="Helical" evidence="6">
    <location>
        <begin position="456"/>
        <end position="477"/>
    </location>
</feature>
<dbReference type="RefSeq" id="WP_166524205.1">
    <property type="nucleotide sequence ID" value="NZ_JAAABI010000004.1"/>
</dbReference>
<proteinExistence type="predicted"/>
<keyword evidence="3 6" id="KW-0812">Transmembrane</keyword>
<dbReference type="Gene3D" id="1.20.1250.20">
    <property type="entry name" value="MFS general substrate transporter like domains"/>
    <property type="match status" value="2"/>
</dbReference>
<dbReference type="EMBL" id="JAAABI010000004">
    <property type="protein sequence ID" value="NAY92794.1"/>
    <property type="molecule type" value="Genomic_DNA"/>
</dbReference>